<organism evidence="1 2">
    <name type="scientific">Halolamina litorea</name>
    <dbReference type="NCBI Taxonomy" id="1515593"/>
    <lineage>
        <taxon>Archaea</taxon>
        <taxon>Methanobacteriati</taxon>
        <taxon>Methanobacteriota</taxon>
        <taxon>Stenosarchaea group</taxon>
        <taxon>Halobacteria</taxon>
        <taxon>Halobacteriales</taxon>
        <taxon>Haloferacaceae</taxon>
    </lineage>
</organism>
<dbReference type="AlphaFoldDB" id="A0ABD6BSJ9"/>
<dbReference type="Proteomes" id="UP001597139">
    <property type="component" value="Unassembled WGS sequence"/>
</dbReference>
<dbReference type="Pfam" id="PF25257">
    <property type="entry name" value="DUF7858"/>
    <property type="match status" value="1"/>
</dbReference>
<dbReference type="RefSeq" id="WP_267647464.1">
    <property type="nucleotide sequence ID" value="NZ_JANHGR010000002.1"/>
</dbReference>
<dbReference type="EMBL" id="JBHUCZ010000007">
    <property type="protein sequence ID" value="MFD1567585.1"/>
    <property type="molecule type" value="Genomic_DNA"/>
</dbReference>
<name>A0ABD6BSJ9_9EURY</name>
<keyword evidence="2" id="KW-1185">Reference proteome</keyword>
<sequence>MTLSEIAAGIEVTAEQEARGVAAVDETGADLVERLRSHVDALPCTPEAAATVVETHAAGTSVGESAREAGIAPVTAAKALHRCGVSGVTPLSPMAREIVRDWQAGDLPRADALELTGATEAEFALGSYIESHDADPGLSAAVADVGSPAGGADPLSDAIGDADEFF</sequence>
<accession>A0ABD6BSJ9</accession>
<dbReference type="InterPro" id="IPR057180">
    <property type="entry name" value="DUF7858"/>
</dbReference>
<reference evidence="1 2" key="1">
    <citation type="journal article" date="2019" name="Int. J. Syst. Evol. Microbiol.">
        <title>The Global Catalogue of Microorganisms (GCM) 10K type strain sequencing project: providing services to taxonomists for standard genome sequencing and annotation.</title>
        <authorList>
            <consortium name="The Broad Institute Genomics Platform"/>
            <consortium name="The Broad Institute Genome Sequencing Center for Infectious Disease"/>
            <person name="Wu L."/>
            <person name="Ma J."/>
        </authorList>
    </citation>
    <scope>NUCLEOTIDE SEQUENCE [LARGE SCALE GENOMIC DNA]</scope>
    <source>
        <strain evidence="1 2">CGMCC 1.12859</strain>
    </source>
</reference>
<evidence type="ECO:0000313" key="1">
    <source>
        <dbReference type="EMBL" id="MFD1567585.1"/>
    </source>
</evidence>
<protein>
    <submittedName>
        <fullName evidence="1">Uncharacterized protein</fullName>
    </submittedName>
</protein>
<comment type="caution">
    <text evidence="1">The sequence shown here is derived from an EMBL/GenBank/DDBJ whole genome shotgun (WGS) entry which is preliminary data.</text>
</comment>
<evidence type="ECO:0000313" key="2">
    <source>
        <dbReference type="Proteomes" id="UP001597139"/>
    </source>
</evidence>
<gene>
    <name evidence="1" type="ORF">ACFSAU_08775</name>
</gene>
<proteinExistence type="predicted"/>